<reference evidence="1 2" key="1">
    <citation type="submission" date="2024-01" db="EMBL/GenBank/DDBJ databases">
        <title>The diversity of rhizobia nodulating Mimosa spp. in eleven states of Brazil covering several biomes is determined by host plant, location, and edaphic factors.</title>
        <authorList>
            <person name="Rouws L."/>
            <person name="Barauna A."/>
            <person name="Beukes C."/>
            <person name="De Faria S.M."/>
            <person name="Gross E."/>
            <person name="Dos Reis Junior F.B."/>
            <person name="Simon M."/>
            <person name="Maluk M."/>
            <person name="Odee D.W."/>
            <person name="Kenicer G."/>
            <person name="Young J.P.W."/>
            <person name="Reis V.M."/>
            <person name="Zilli J."/>
            <person name="James E.K."/>
        </authorList>
    </citation>
    <scope>NUCLEOTIDE SEQUENCE [LARGE SCALE GENOMIC DNA]</scope>
    <source>
        <strain evidence="1 2">JPY167</strain>
    </source>
</reference>
<keyword evidence="2" id="KW-1185">Reference proteome</keyword>
<gene>
    <name evidence="1" type="ORF">VSR73_36395</name>
</gene>
<name>A0ABU9S296_9BURK</name>
<proteinExistence type="predicted"/>
<sequence>MMGFAVGAGEANRIKHANGRRASRLLPFDLTTLRIVLPYAALMTMVGLPETFLTLNLTDDVTATRGRPNDKERPRVHAWLIVQCVN</sequence>
<dbReference type="Proteomes" id="UP001489897">
    <property type="component" value="Unassembled WGS sequence"/>
</dbReference>
<organism evidence="1 2">
    <name type="scientific">Paraburkholderia ferrariae</name>
    <dbReference type="NCBI Taxonomy" id="386056"/>
    <lineage>
        <taxon>Bacteria</taxon>
        <taxon>Pseudomonadati</taxon>
        <taxon>Pseudomonadota</taxon>
        <taxon>Betaproteobacteria</taxon>
        <taxon>Burkholderiales</taxon>
        <taxon>Burkholderiaceae</taxon>
        <taxon>Paraburkholderia</taxon>
    </lineage>
</organism>
<comment type="caution">
    <text evidence="1">The sequence shown here is derived from an EMBL/GenBank/DDBJ whole genome shotgun (WGS) entry which is preliminary data.</text>
</comment>
<accession>A0ABU9S296</accession>
<dbReference type="EMBL" id="JAYMRV010000017">
    <property type="protein sequence ID" value="MEM5426449.1"/>
    <property type="molecule type" value="Genomic_DNA"/>
</dbReference>
<protein>
    <submittedName>
        <fullName evidence="1">Uncharacterized protein</fullName>
    </submittedName>
</protein>
<evidence type="ECO:0000313" key="1">
    <source>
        <dbReference type="EMBL" id="MEM5426449.1"/>
    </source>
</evidence>
<evidence type="ECO:0000313" key="2">
    <source>
        <dbReference type="Proteomes" id="UP001489897"/>
    </source>
</evidence>